<feature type="non-terminal residue" evidence="2">
    <location>
        <position position="1"/>
    </location>
</feature>
<sequence length="74" mass="8009">LDPVASLPTYSDSSTSLTNRSALSSEFPTDLKSTNICVDTVNQEEKRTTSPLVAVTAKTVTVDKKQNHVLDDNL</sequence>
<feature type="region of interest" description="Disordered" evidence="1">
    <location>
        <begin position="1"/>
        <end position="26"/>
    </location>
</feature>
<accession>A0A0B7BZR8</accession>
<feature type="non-terminal residue" evidence="2">
    <location>
        <position position="74"/>
    </location>
</feature>
<name>A0A0B7BZR8_9EUPU</name>
<dbReference type="AlphaFoldDB" id="A0A0B7BZR8"/>
<evidence type="ECO:0000313" key="2">
    <source>
        <dbReference type="EMBL" id="CEK97876.1"/>
    </source>
</evidence>
<feature type="compositionally biased region" description="Polar residues" evidence="1">
    <location>
        <begin position="8"/>
        <end position="26"/>
    </location>
</feature>
<gene>
    <name evidence="2" type="primary">ORF217157</name>
</gene>
<reference evidence="2" key="1">
    <citation type="submission" date="2014-12" db="EMBL/GenBank/DDBJ databases">
        <title>Insight into the proteome of Arion vulgaris.</title>
        <authorList>
            <person name="Aradska J."/>
            <person name="Bulat T."/>
            <person name="Smidak R."/>
            <person name="Sarate P."/>
            <person name="Gangsoo J."/>
            <person name="Sialana F."/>
            <person name="Bilban M."/>
            <person name="Lubec G."/>
        </authorList>
    </citation>
    <scope>NUCLEOTIDE SEQUENCE</scope>
    <source>
        <tissue evidence="2">Skin</tissue>
    </source>
</reference>
<evidence type="ECO:0000256" key="1">
    <source>
        <dbReference type="SAM" id="MobiDB-lite"/>
    </source>
</evidence>
<dbReference type="EMBL" id="HACG01051005">
    <property type="protein sequence ID" value="CEK97876.1"/>
    <property type="molecule type" value="Transcribed_RNA"/>
</dbReference>
<protein>
    <submittedName>
        <fullName evidence="2">Uncharacterized protein</fullName>
    </submittedName>
</protein>
<organism evidence="2">
    <name type="scientific">Arion vulgaris</name>
    <dbReference type="NCBI Taxonomy" id="1028688"/>
    <lineage>
        <taxon>Eukaryota</taxon>
        <taxon>Metazoa</taxon>
        <taxon>Spiralia</taxon>
        <taxon>Lophotrochozoa</taxon>
        <taxon>Mollusca</taxon>
        <taxon>Gastropoda</taxon>
        <taxon>Heterobranchia</taxon>
        <taxon>Euthyneura</taxon>
        <taxon>Panpulmonata</taxon>
        <taxon>Eupulmonata</taxon>
        <taxon>Stylommatophora</taxon>
        <taxon>Helicina</taxon>
        <taxon>Arionoidea</taxon>
        <taxon>Arionidae</taxon>
        <taxon>Arion</taxon>
    </lineage>
</organism>
<proteinExistence type="predicted"/>